<dbReference type="PANTHER" id="PTHR30121">
    <property type="entry name" value="UNCHARACTERIZED PROTEIN YJGR-RELATED"/>
    <property type="match status" value="1"/>
</dbReference>
<dbReference type="Pfam" id="PF05872">
    <property type="entry name" value="HerA_C"/>
    <property type="match status" value="1"/>
</dbReference>
<protein>
    <submittedName>
        <fullName evidence="3">DUF853 family protein</fullName>
    </submittedName>
</protein>
<dbReference type="EMBL" id="JABZFV010000031">
    <property type="protein sequence ID" value="MBF0934517.1"/>
    <property type="molecule type" value="Genomic_DNA"/>
</dbReference>
<dbReference type="InterPro" id="IPR051162">
    <property type="entry name" value="T4SS_component"/>
</dbReference>
<sequence>MTSVITFGQGAQPAQLRLDKLNRHGIIAGATGTGKTVTLKVLAELLSQEGIPVVLSDIKGDLMSLAQANNTDVSERLAQTGRENYEPTAYPVQLWDVKGENGTPLRLTVSDMGPVMLTRLLGLNETQESILNVVFDVADKQGLLLIDLMDLRAMLNYVAAHAGELSQHYGNIPARSVGAILRSLVILEQQGAAKFFGEPSLEIADLMRQDSDGRGIVNILNAEQLFNQPTLYATVLLALLAELYENLPEVGDLDKPKLVFFFDEAHALFKDAPAVLLEKIELIVRLVRSKGVGVYFITQNPTDIPDKVASQLANRIQHGLRAFTPKELKTVKTVADTFRQETNQDLAKVIQELKVGEAVVSTLTEDGSPSLADRVLIYPPQSLLGTIDPTVKASLMNSSPLDDKYGEAIDRESAHEVILKQTQEQEAALLAAAQAAEAAEAEEEEDEDVARTSKKSTSTGGRKTDNLLDRFMKNVVGQVGREVGRVVSRGITGMFKK</sequence>
<dbReference type="Proteomes" id="UP000757900">
    <property type="component" value="Unassembled WGS sequence"/>
</dbReference>
<dbReference type="PANTHER" id="PTHR30121:SF6">
    <property type="entry name" value="SLR6007 PROTEIN"/>
    <property type="match status" value="1"/>
</dbReference>
<accession>A0A929MNS8</accession>
<evidence type="ECO:0000313" key="3">
    <source>
        <dbReference type="EMBL" id="MBF0934517.1"/>
    </source>
</evidence>
<feature type="region of interest" description="Disordered" evidence="1">
    <location>
        <begin position="434"/>
        <end position="465"/>
    </location>
</feature>
<feature type="domain" description="Helicase HerA-like C-terminal" evidence="2">
    <location>
        <begin position="9"/>
        <end position="495"/>
    </location>
</feature>
<feature type="compositionally biased region" description="Acidic residues" evidence="1">
    <location>
        <begin position="439"/>
        <end position="448"/>
    </location>
</feature>
<evidence type="ECO:0000313" key="4">
    <source>
        <dbReference type="Proteomes" id="UP000757900"/>
    </source>
</evidence>
<dbReference type="AlphaFoldDB" id="A0A929MNS8"/>
<evidence type="ECO:0000259" key="2">
    <source>
        <dbReference type="Pfam" id="PF05872"/>
    </source>
</evidence>
<dbReference type="InterPro" id="IPR033186">
    <property type="entry name" value="HerA_C"/>
</dbReference>
<dbReference type="InterPro" id="IPR027417">
    <property type="entry name" value="P-loop_NTPase"/>
</dbReference>
<organism evidence="3 4">
    <name type="scientific">Abiotrophia defectiva</name>
    <name type="common">Streptococcus defectivus</name>
    <dbReference type="NCBI Taxonomy" id="46125"/>
    <lineage>
        <taxon>Bacteria</taxon>
        <taxon>Bacillati</taxon>
        <taxon>Bacillota</taxon>
        <taxon>Bacilli</taxon>
        <taxon>Lactobacillales</taxon>
        <taxon>Aerococcaceae</taxon>
        <taxon>Abiotrophia</taxon>
    </lineage>
</organism>
<comment type="caution">
    <text evidence="3">The sequence shown here is derived from an EMBL/GenBank/DDBJ whole genome shotgun (WGS) entry which is preliminary data.</text>
</comment>
<gene>
    <name evidence="3" type="ORF">HXK00_02595</name>
</gene>
<dbReference type="SUPFAM" id="SSF52540">
    <property type="entry name" value="P-loop containing nucleoside triphosphate hydrolases"/>
    <property type="match status" value="1"/>
</dbReference>
<reference evidence="3" key="1">
    <citation type="submission" date="2020-04" db="EMBL/GenBank/DDBJ databases">
        <title>Deep metagenomics examines the oral microbiome during advanced dental caries in children, revealing novel taxa and co-occurrences with host molecules.</title>
        <authorList>
            <person name="Baker J.L."/>
            <person name="Morton J.T."/>
            <person name="Dinis M."/>
            <person name="Alvarez R."/>
            <person name="Tran N.C."/>
            <person name="Knight R."/>
            <person name="Edlund A."/>
        </authorList>
    </citation>
    <scope>NUCLEOTIDE SEQUENCE</scope>
    <source>
        <strain evidence="3">JCVI_23_bin.16</strain>
    </source>
</reference>
<dbReference type="Gene3D" id="3.40.50.300">
    <property type="entry name" value="P-loop containing nucleotide triphosphate hydrolases"/>
    <property type="match status" value="2"/>
</dbReference>
<evidence type="ECO:0000256" key="1">
    <source>
        <dbReference type="SAM" id="MobiDB-lite"/>
    </source>
</evidence>
<proteinExistence type="predicted"/>
<name>A0A929MNS8_ABIDE</name>